<keyword evidence="7" id="KW-1185">Reference proteome</keyword>
<dbReference type="PANTHER" id="PTHR48075:SF5">
    <property type="entry name" value="3-HYDROXYBUTYRYL-COA DEHYDROGENASE"/>
    <property type="match status" value="1"/>
</dbReference>
<dbReference type="Pfam" id="PF00725">
    <property type="entry name" value="3HCDH"/>
    <property type="match status" value="2"/>
</dbReference>
<organism evidence="6 7">
    <name type="scientific">Vitreoscilla filiformis</name>
    <dbReference type="NCBI Taxonomy" id="63"/>
    <lineage>
        <taxon>Bacteria</taxon>
        <taxon>Pseudomonadati</taxon>
        <taxon>Pseudomonadota</taxon>
        <taxon>Betaproteobacteria</taxon>
        <taxon>Neisseriales</taxon>
        <taxon>Neisseriaceae</taxon>
        <taxon>Vitreoscilla</taxon>
    </lineage>
</organism>
<accession>A0A221KK08</accession>
<reference evidence="6 7" key="1">
    <citation type="submission" date="2017-07" db="EMBL/GenBank/DDBJ databases">
        <title>Complete Genome Sequence of the cosmetic ferment Vitreoscilla filiformis (ATCC15551).</title>
        <authorList>
            <person name="Contreras S."/>
            <person name="Sagory-Zalkind P."/>
            <person name="Blanquart H."/>
            <person name="Iltis A."/>
            <person name="Morand S.C."/>
        </authorList>
    </citation>
    <scope>NUCLEOTIDE SEQUENCE [LARGE SCALE GENOMIC DNA]</scope>
    <source>
        <strain evidence="6 7">ATCC 15551</strain>
        <plasmid evidence="7">Plasmid pvf1</plasmid>
    </source>
</reference>
<evidence type="ECO:0000259" key="4">
    <source>
        <dbReference type="Pfam" id="PF02737"/>
    </source>
</evidence>
<dbReference type="SUPFAM" id="SSF48179">
    <property type="entry name" value="6-phosphogluconate dehydrogenase C-terminal domain-like"/>
    <property type="match status" value="2"/>
</dbReference>
<dbReference type="Proteomes" id="UP000199729">
    <property type="component" value="Plasmid pVF1"/>
</dbReference>
<dbReference type="SUPFAM" id="SSF51735">
    <property type="entry name" value="NAD(P)-binding Rossmann-fold domains"/>
    <property type="match status" value="1"/>
</dbReference>
<evidence type="ECO:0000313" key="6">
    <source>
        <dbReference type="EMBL" id="ASM79203.1"/>
    </source>
</evidence>
<evidence type="ECO:0000313" key="7">
    <source>
        <dbReference type="Proteomes" id="UP000199729"/>
    </source>
</evidence>
<evidence type="ECO:0000256" key="2">
    <source>
        <dbReference type="ARBA" id="ARBA00023002"/>
    </source>
</evidence>
<dbReference type="InterPro" id="IPR006180">
    <property type="entry name" value="3-OHacyl-CoA_DH_CS"/>
</dbReference>
<dbReference type="Gene3D" id="1.10.1040.10">
    <property type="entry name" value="N-(1-d-carboxylethyl)-l-norvaline Dehydrogenase, domain 2"/>
    <property type="match status" value="1"/>
</dbReference>
<dbReference type="InterPro" id="IPR013328">
    <property type="entry name" value="6PGD_dom2"/>
</dbReference>
<gene>
    <name evidence="6" type="ORF">VITFI_CDS3426</name>
</gene>
<dbReference type="InterPro" id="IPR041040">
    <property type="entry name" value="3HCDH_RFF"/>
</dbReference>
<keyword evidence="2" id="KW-0560">Oxidoreductase</keyword>
<dbReference type="AlphaFoldDB" id="A0A221KK08"/>
<keyword evidence="6" id="KW-0614">Plasmid</keyword>
<dbReference type="PROSITE" id="PS00067">
    <property type="entry name" value="3HCDH"/>
    <property type="match status" value="1"/>
</dbReference>
<feature type="domain" description="3-hydroxyacyl-CoA dehydrogenase C-terminal" evidence="3">
    <location>
        <begin position="201"/>
        <end position="298"/>
    </location>
</feature>
<dbReference type="InterPro" id="IPR006108">
    <property type="entry name" value="3HC_DH_C"/>
</dbReference>
<protein>
    <submittedName>
        <fullName evidence="6">3-hydroxybutyryl-CoA dehydrogenase</fullName>
    </submittedName>
</protein>
<dbReference type="GO" id="GO:0016616">
    <property type="term" value="F:oxidoreductase activity, acting on the CH-OH group of donors, NAD or NADP as acceptor"/>
    <property type="evidence" value="ECO:0007669"/>
    <property type="project" value="InterPro"/>
</dbReference>
<dbReference type="Gene3D" id="3.40.50.720">
    <property type="entry name" value="NAD(P)-binding Rossmann-like Domain"/>
    <property type="match status" value="1"/>
</dbReference>
<dbReference type="Pfam" id="PF02737">
    <property type="entry name" value="3HCDH_N"/>
    <property type="match status" value="1"/>
</dbReference>
<evidence type="ECO:0000259" key="3">
    <source>
        <dbReference type="Pfam" id="PF00725"/>
    </source>
</evidence>
<proteinExistence type="inferred from homology"/>
<comment type="similarity">
    <text evidence="1">Belongs to the 3-hydroxyacyl-CoA dehydrogenase family.</text>
</comment>
<geneLocation type="plasmid" evidence="7">
    <name>pvf1</name>
</geneLocation>
<sequence length="560" mass="57938">MGATMVSLNASNVSLDATTPVAVIGAGSMGAGIAQVAAQAGHAVRLFDLQAGAAARALARIADDLAGAVQRGKLTATERDATLARLSVAEQLTDLAGCGLAVEAIVEKLEPKQALFAELEKVLGPQAVLATNTSSISVTAVAQKLAQPQRFIGWHFFNPATRMKLVEIISGVATDPALVAPMQALTRAWGKVPVLAPNAPGFIVNRVARPYYAEGLRLLAERVADVASIDTLLRQAGGFVMGPFELMDLIGVEVNLSVTTSVFEATAFDPRYAPHLIQQELVRSGRFGRKTGHGFYRYEGGKPQGAAVACVAPAPSVPVLRCASDMGLLTPLVQRLAAAGVTLLPDDSLPAETLALGEEDAGTPGGTWITLSDGRTAAQRSAQRAGRPVLLLDLALDFGTTPMVAVAVGGPHPNPSPTRGEGAPTLANPVPGTKPLSPCGRGVGERGSPLAQLAAALAPAGVQLLPLADVAGLVVLRTVACLANEAADVLTWTGTAPTDIDTAMRLGTAYPQGPLAWADAIGPARVATVLTHLQQHYGEVRYRRSPALSHLQHTGGLFHD</sequence>
<dbReference type="EMBL" id="CP022424">
    <property type="protein sequence ID" value="ASM79203.1"/>
    <property type="molecule type" value="Genomic_DNA"/>
</dbReference>
<dbReference type="GO" id="GO:0006631">
    <property type="term" value="P:fatty acid metabolic process"/>
    <property type="evidence" value="ECO:0007669"/>
    <property type="project" value="InterPro"/>
</dbReference>
<dbReference type="InterPro" id="IPR036291">
    <property type="entry name" value="NAD(P)-bd_dom_sf"/>
</dbReference>
<evidence type="ECO:0000256" key="1">
    <source>
        <dbReference type="ARBA" id="ARBA00009463"/>
    </source>
</evidence>
<dbReference type="Pfam" id="PF18321">
    <property type="entry name" value="3HCDH_RFF"/>
    <property type="match status" value="1"/>
</dbReference>
<dbReference type="InterPro" id="IPR006176">
    <property type="entry name" value="3-OHacyl-CoA_DH_NAD-bd"/>
</dbReference>
<dbReference type="PANTHER" id="PTHR48075">
    <property type="entry name" value="3-HYDROXYACYL-COA DEHYDROGENASE FAMILY PROTEIN"/>
    <property type="match status" value="1"/>
</dbReference>
<feature type="domain" description="3-hydroxyacyl-CoA dehydrogenase C-terminal" evidence="3">
    <location>
        <begin position="472"/>
        <end position="553"/>
    </location>
</feature>
<dbReference type="KEGG" id="vff:VITFI_CDS3426"/>
<dbReference type="GO" id="GO:0070403">
    <property type="term" value="F:NAD+ binding"/>
    <property type="evidence" value="ECO:0007669"/>
    <property type="project" value="InterPro"/>
</dbReference>
<dbReference type="InterPro" id="IPR008927">
    <property type="entry name" value="6-PGluconate_DH-like_C_sf"/>
</dbReference>
<evidence type="ECO:0000259" key="5">
    <source>
        <dbReference type="Pfam" id="PF18321"/>
    </source>
</evidence>
<name>A0A221KK08_VITFI</name>
<feature type="domain" description="3-hydroxyacyl-CoA dehydrogenase NAD binding" evidence="4">
    <location>
        <begin position="21"/>
        <end position="196"/>
    </location>
</feature>
<dbReference type="FunFam" id="3.40.50.720:FF:000009">
    <property type="entry name" value="Fatty oxidation complex, alpha subunit"/>
    <property type="match status" value="1"/>
</dbReference>
<feature type="domain" description="3-hydroxybutyryl-CoA dehydrogenase reduced Rossmann-fold" evidence="5">
    <location>
        <begin position="370"/>
        <end position="409"/>
    </location>
</feature>
<dbReference type="Gene3D" id="1.10.1040.50">
    <property type="match status" value="1"/>
</dbReference>